<evidence type="ECO:0008006" key="3">
    <source>
        <dbReference type="Google" id="ProtNLM"/>
    </source>
</evidence>
<protein>
    <recommendedName>
        <fullName evidence="3">P27 family phage terminase small subunit</fullName>
    </recommendedName>
</protein>
<evidence type="ECO:0000313" key="1">
    <source>
        <dbReference type="EMBL" id="PMQ21636.1"/>
    </source>
</evidence>
<proteinExistence type="predicted"/>
<dbReference type="InterPro" id="IPR006448">
    <property type="entry name" value="Phage_term_ssu_P27"/>
</dbReference>
<reference evidence="1 2" key="1">
    <citation type="journal article" date="2017" name="Elife">
        <title>Extensive horizontal gene transfer in cheese-associated bacteria.</title>
        <authorList>
            <person name="Bonham K.S."/>
            <person name="Wolfe B.E."/>
            <person name="Dutton R.J."/>
        </authorList>
    </citation>
    <scope>NUCLEOTIDE SEQUENCE [LARGE SCALE GENOMIC DNA]</scope>
    <source>
        <strain evidence="1 2">JB182</strain>
    </source>
</reference>
<evidence type="ECO:0000313" key="2">
    <source>
        <dbReference type="Proteomes" id="UP000235739"/>
    </source>
</evidence>
<organism evidence="1 2">
    <name type="scientific">Glutamicibacter arilaitensis</name>
    <dbReference type="NCBI Taxonomy" id="256701"/>
    <lineage>
        <taxon>Bacteria</taxon>
        <taxon>Bacillati</taxon>
        <taxon>Actinomycetota</taxon>
        <taxon>Actinomycetes</taxon>
        <taxon>Micrococcales</taxon>
        <taxon>Micrococcaceae</taxon>
        <taxon>Glutamicibacter</taxon>
    </lineage>
</organism>
<name>A0A2N7S669_9MICC</name>
<dbReference type="Pfam" id="PF05119">
    <property type="entry name" value="Terminase_4"/>
    <property type="match status" value="1"/>
</dbReference>
<accession>A0A2N7S669</accession>
<dbReference type="Proteomes" id="UP000235739">
    <property type="component" value="Unassembled WGS sequence"/>
</dbReference>
<gene>
    <name evidence="1" type="ORF">CIK84_08930</name>
</gene>
<dbReference type="AlphaFoldDB" id="A0A2N7S669"/>
<sequence>MSDKLPEVPAHLDEATAKVWEELVEAHHDPARIIGADFDAYCAQVALQRDCRARIAEEGAIVSDERDRPAPHPAIDLELAAQREIRAWGDRFRPKVARAAASERRPR</sequence>
<comment type="caution">
    <text evidence="1">The sequence shown here is derived from an EMBL/GenBank/DDBJ whole genome shotgun (WGS) entry which is preliminary data.</text>
</comment>
<dbReference type="RefSeq" id="WP_102598117.1">
    <property type="nucleotide sequence ID" value="NZ_JBQDJG010000011.1"/>
</dbReference>
<dbReference type="EMBL" id="PNQX01000001">
    <property type="protein sequence ID" value="PMQ21636.1"/>
    <property type="molecule type" value="Genomic_DNA"/>
</dbReference>